<feature type="domain" description="Purple acid phosphatase C-terminal" evidence="12">
    <location>
        <begin position="543"/>
        <end position="602"/>
    </location>
</feature>
<reference evidence="15" key="1">
    <citation type="submission" date="2019-11" db="EMBL/GenBank/DDBJ databases">
        <authorList>
            <person name="Liu Y."/>
            <person name="Hou J."/>
            <person name="Li T.-Q."/>
            <person name="Guan C.-H."/>
            <person name="Wu X."/>
            <person name="Wu H.-Z."/>
            <person name="Ling F."/>
            <person name="Zhang R."/>
            <person name="Shi X.-G."/>
            <person name="Ren J.-P."/>
            <person name="Chen E.-F."/>
            <person name="Sun J.-M."/>
        </authorList>
    </citation>
    <scope>NUCLEOTIDE SEQUENCE</scope>
    <source>
        <strain evidence="15">Adult_tree_wgs_1</strain>
        <tissue evidence="15">Leaves</tissue>
    </source>
</reference>
<dbReference type="GO" id="GO:0005576">
    <property type="term" value="C:extracellular region"/>
    <property type="evidence" value="ECO:0007669"/>
    <property type="project" value="UniProtKB-SubCell"/>
</dbReference>
<dbReference type="Pfam" id="PF14008">
    <property type="entry name" value="Metallophos_C"/>
    <property type="match status" value="2"/>
</dbReference>
<protein>
    <recommendedName>
        <fullName evidence="10">Purple acid phosphatase</fullName>
        <ecNumber evidence="10">3.1.3.2</ecNumber>
    </recommendedName>
</protein>
<sequence>MRVFGLILLVILGAIASLRGATSDGVQPLSRIAIHNTVFALDDLAYIKAYPPVLGLKGQNTEWLTVEYSISKPSIDDWIGVFSPANFSASICLPETPRTYPPLLCTAPIKYQYANYMNPEYANMGNGSLRLQLIKQRSDFSFALFSGGLLTPKLVAVSNIVTFANPNAPVYPRLAQGRTWNESHGCRSYCLVDGEAPSFVEGVMTWTSGYGIDKAEPFVEWGPRGREHRSPAGTLTFDRSSAPARTVGWRDPGFIHTSFLKELWPNSEYTYKLGHRLFNGTYIWSQIYQFKASPYPGQNSVQRVVIYGDMGKDEADGSNEYNNFQRGSLNTTKQIIRDLKNIDIVFHIGDICYANGYLSQWDQFTSQIEPIASTVPYMIASGNHERDWPGTGSFYGSMDSGGECGVLAETMFYVPTENRAKFWYATDYGMFRFCIADTEHDWREGTEQYNFIEHCLASVDRQKQPWLIFLAHRVLGYSSCAYYAMEGTSAEPMGRESLQKLWQKYKVDIAMFGHVHNYERTCPVYQNVCTNKEKNYYKGTLNGTIHVVAGGAGASLSEFTTTQTQWSIFRDYDYGFTKLTAFDHSNLLFEYKKSRDGKVYDSFRISRDYRDILACTISMEMRISGLIFLAIFWAFGSLEGASSHGDQPLSRIAIDRALVALDNGAYVKASPSVLGSTGQNTEWVTLEYSFPNPTIYDWIGVFSPANFSASTCLPENPSVKPPFLCTAPIKYQYANYTNPKYTNNGKGLLKLQLINQRSDFSFALFTGGLSDPKLVAVSNTIAFANPKAPVYPRLAQGKIWNEMTVTWTSGYGLKEAEPFVEWGLKGGEQKRSPAGTLTFDRRSMYTYKLGHRLFNGTVIWSSPYQFRASPYPGQNSLQRVVIFGDMGKDEADGSNEYNNYQRGSLNTTKQLVRDLDNIDIVFHIGDICYANGYISQWDQFTAQVEPITSTVPYMVASGNHERDWPGTGSFYGNRDSGGECGVLAETMFYVPAENRAKFWYATDYGMFRFCIADTEHDWREGTEQYNFIEHCLASVDRQKQPWLIFLAHRVLGYSSANWYAAEGSFEEPMGRESLQKLWQKYKVDIALYGHVHNYERTCPIYQNICTNQEKHNYKGILNGTIHVVAGGGGSSLANFTSLQTTWSIFKDYDYGFVKLTAFDHSNLLFEYKKSRDGKVYDSFTISRDYRDVLACTFDSCPSAVLPCKCNTKFKTGVSVPPKWMRKKDSGSMNGKPAQENIFCYFLILQIFSVYMV</sequence>
<feature type="domain" description="Purple acid phosphatase Fn3-like" evidence="14">
    <location>
        <begin position="667"/>
        <end position="785"/>
    </location>
</feature>
<comment type="catalytic activity">
    <reaction evidence="10">
        <text>a phosphate monoester + H2O = an alcohol + phosphate</text>
        <dbReference type="Rhea" id="RHEA:15017"/>
        <dbReference type="ChEBI" id="CHEBI:15377"/>
        <dbReference type="ChEBI" id="CHEBI:30879"/>
        <dbReference type="ChEBI" id="CHEBI:43474"/>
        <dbReference type="ChEBI" id="CHEBI:67140"/>
        <dbReference type="EC" id="3.1.3.2"/>
    </reaction>
</comment>
<evidence type="ECO:0000256" key="5">
    <source>
        <dbReference type="ARBA" id="ARBA00011738"/>
    </source>
</evidence>
<evidence type="ECO:0000313" key="16">
    <source>
        <dbReference type="Proteomes" id="UP000626092"/>
    </source>
</evidence>
<proteinExistence type="inferred from homology"/>
<dbReference type="InterPro" id="IPR041792">
    <property type="entry name" value="MPP_PAP"/>
</dbReference>
<comment type="subcellular location">
    <subcellularLocation>
        <location evidence="3">Secreted</location>
    </subcellularLocation>
</comment>
<dbReference type="Pfam" id="PF00149">
    <property type="entry name" value="Metallophos"/>
    <property type="match status" value="2"/>
</dbReference>
<dbReference type="InterPro" id="IPR015914">
    <property type="entry name" value="PAPs_N"/>
</dbReference>
<dbReference type="SUPFAM" id="SSF56300">
    <property type="entry name" value="Metallo-dependent phosphatases"/>
    <property type="match status" value="2"/>
</dbReference>
<keyword evidence="8" id="KW-0862">Zinc</keyword>
<dbReference type="EMBL" id="WJXA01000009">
    <property type="protein sequence ID" value="KAF7133342.1"/>
    <property type="molecule type" value="Genomic_DNA"/>
</dbReference>
<dbReference type="EC" id="3.1.3.2" evidence="10"/>
<feature type="signal peptide" evidence="10">
    <location>
        <begin position="1"/>
        <end position="20"/>
    </location>
</feature>
<evidence type="ECO:0000256" key="7">
    <source>
        <dbReference type="ARBA" id="ARBA00022729"/>
    </source>
</evidence>
<dbReference type="Gene3D" id="3.60.21.10">
    <property type="match status" value="2"/>
</dbReference>
<evidence type="ECO:0000259" key="11">
    <source>
        <dbReference type="Pfam" id="PF00149"/>
    </source>
</evidence>
<gene>
    <name evidence="15" type="ORF">RHSIM_Rhsim09G0127200</name>
</gene>
<dbReference type="InterPro" id="IPR004843">
    <property type="entry name" value="Calcineurin-like_PHP"/>
</dbReference>
<dbReference type="InterPro" id="IPR008963">
    <property type="entry name" value="Purple_acid_Pase-like_N"/>
</dbReference>
<dbReference type="CDD" id="cd00839">
    <property type="entry name" value="MPP_PAPs"/>
    <property type="match status" value="2"/>
</dbReference>
<accession>A0A834GGU9</accession>
<evidence type="ECO:0000256" key="6">
    <source>
        <dbReference type="ARBA" id="ARBA00022525"/>
    </source>
</evidence>
<organism evidence="15 16">
    <name type="scientific">Rhododendron simsii</name>
    <name type="common">Sims's rhododendron</name>
    <dbReference type="NCBI Taxonomy" id="118357"/>
    <lineage>
        <taxon>Eukaryota</taxon>
        <taxon>Viridiplantae</taxon>
        <taxon>Streptophyta</taxon>
        <taxon>Embryophyta</taxon>
        <taxon>Tracheophyta</taxon>
        <taxon>Spermatophyta</taxon>
        <taxon>Magnoliopsida</taxon>
        <taxon>eudicotyledons</taxon>
        <taxon>Gunneridae</taxon>
        <taxon>Pentapetalae</taxon>
        <taxon>asterids</taxon>
        <taxon>Ericales</taxon>
        <taxon>Ericaceae</taxon>
        <taxon>Ericoideae</taxon>
        <taxon>Rhodoreae</taxon>
        <taxon>Rhododendron</taxon>
    </lineage>
</organism>
<feature type="domain" description="Purple acid phosphatase Fn3-like" evidence="14">
    <location>
        <begin position="47"/>
        <end position="165"/>
    </location>
</feature>
<dbReference type="PANTHER" id="PTHR45778:SF16">
    <property type="entry name" value="INACTIVE PURPLE ACID PHOSPHATASE 1-RELATED"/>
    <property type="match status" value="1"/>
</dbReference>
<keyword evidence="10" id="KW-0378">Hydrolase</keyword>
<comment type="similarity">
    <text evidence="4 10">Belongs to the metallophosphoesterase superfamily. Purple acid phosphatase family.</text>
</comment>
<dbReference type="AlphaFoldDB" id="A0A834GGU9"/>
<dbReference type="GO" id="GO:0046872">
    <property type="term" value="F:metal ion binding"/>
    <property type="evidence" value="ECO:0007669"/>
    <property type="project" value="InterPro"/>
</dbReference>
<evidence type="ECO:0000256" key="8">
    <source>
        <dbReference type="ARBA" id="ARBA00022833"/>
    </source>
</evidence>
<dbReference type="PANTHER" id="PTHR45778">
    <property type="entry name" value="PURPLE ACID PHOSPHATASE-RELATED"/>
    <property type="match status" value="1"/>
</dbReference>
<keyword evidence="16" id="KW-1185">Reference proteome</keyword>
<comment type="cofactor">
    <cofactor evidence="2">
        <name>Fe cation</name>
        <dbReference type="ChEBI" id="CHEBI:24875"/>
    </cofactor>
</comment>
<evidence type="ECO:0000256" key="10">
    <source>
        <dbReference type="RuleBase" id="RU361203"/>
    </source>
</evidence>
<evidence type="ECO:0000259" key="12">
    <source>
        <dbReference type="Pfam" id="PF14008"/>
    </source>
</evidence>
<feature type="domain" description="Purple acid phosphatase C-terminal" evidence="12">
    <location>
        <begin position="1119"/>
        <end position="1178"/>
    </location>
</feature>
<evidence type="ECO:0000313" key="15">
    <source>
        <dbReference type="EMBL" id="KAF7133342.1"/>
    </source>
</evidence>
<dbReference type="OrthoDB" id="45007at2759"/>
<dbReference type="InterPro" id="IPR029052">
    <property type="entry name" value="Metallo-depent_PP-like"/>
</dbReference>
<keyword evidence="9" id="KW-0325">Glycoprotein</keyword>
<name>A0A834GGU9_RHOSS</name>
<dbReference type="InterPro" id="IPR025733">
    <property type="entry name" value="PAPs_C"/>
</dbReference>
<feature type="chain" id="PRO_5033094271" description="Purple acid phosphatase" evidence="10">
    <location>
        <begin position="21"/>
        <end position="1252"/>
    </location>
</feature>
<evidence type="ECO:0000259" key="14">
    <source>
        <dbReference type="Pfam" id="PF17808"/>
    </source>
</evidence>
<dbReference type="SUPFAM" id="SSF49363">
    <property type="entry name" value="Purple acid phosphatase, N-terminal domain"/>
    <property type="match status" value="2"/>
</dbReference>
<dbReference type="InterPro" id="IPR040974">
    <property type="entry name" value="Fn3_PAP"/>
</dbReference>
<evidence type="ECO:0000256" key="9">
    <source>
        <dbReference type="ARBA" id="ARBA00023180"/>
    </source>
</evidence>
<dbReference type="GO" id="GO:0003993">
    <property type="term" value="F:acid phosphatase activity"/>
    <property type="evidence" value="ECO:0007669"/>
    <property type="project" value="UniProtKB-EC"/>
</dbReference>
<feature type="domain" description="Calcineurin-like phosphoesterase" evidence="11">
    <location>
        <begin position="303"/>
        <end position="518"/>
    </location>
</feature>
<keyword evidence="6" id="KW-0964">Secreted</keyword>
<evidence type="ECO:0000256" key="3">
    <source>
        <dbReference type="ARBA" id="ARBA00004613"/>
    </source>
</evidence>
<keyword evidence="7 10" id="KW-0732">Signal</keyword>
<comment type="cofactor">
    <cofactor evidence="1">
        <name>Zn(2+)</name>
        <dbReference type="ChEBI" id="CHEBI:29105"/>
    </cofactor>
</comment>
<dbReference type="Proteomes" id="UP000626092">
    <property type="component" value="Unassembled WGS sequence"/>
</dbReference>
<evidence type="ECO:0000256" key="4">
    <source>
        <dbReference type="ARBA" id="ARBA00008723"/>
    </source>
</evidence>
<dbReference type="Pfam" id="PF16656">
    <property type="entry name" value="Pur_ac_phosph_N"/>
    <property type="match status" value="1"/>
</dbReference>
<comment type="caution">
    <text evidence="15">The sequence shown here is derived from an EMBL/GenBank/DDBJ whole genome shotgun (WGS) entry which is preliminary data.</text>
</comment>
<feature type="domain" description="Purple acid phosphatase N-terminal" evidence="13">
    <location>
        <begin position="204"/>
        <end position="291"/>
    </location>
</feature>
<feature type="domain" description="Calcineurin-like phosphoesterase" evidence="11">
    <location>
        <begin position="879"/>
        <end position="1094"/>
    </location>
</feature>
<dbReference type="Pfam" id="PF17808">
    <property type="entry name" value="fn3_PAP"/>
    <property type="match status" value="2"/>
</dbReference>
<evidence type="ECO:0000256" key="2">
    <source>
        <dbReference type="ARBA" id="ARBA00001962"/>
    </source>
</evidence>
<evidence type="ECO:0000259" key="13">
    <source>
        <dbReference type="Pfam" id="PF16656"/>
    </source>
</evidence>
<comment type="subunit">
    <text evidence="5">Homodimer.</text>
</comment>
<evidence type="ECO:0000256" key="1">
    <source>
        <dbReference type="ARBA" id="ARBA00001947"/>
    </source>
</evidence>